<dbReference type="Proteomes" id="UP000614058">
    <property type="component" value="Unassembled WGS sequence"/>
</dbReference>
<keyword evidence="10" id="KW-0143">Chaperone</keyword>
<dbReference type="Gene3D" id="2.50.20.10">
    <property type="entry name" value="Lipoprotein localisation LolA/LolB/LppX"/>
    <property type="match status" value="1"/>
</dbReference>
<reference evidence="14 15" key="1">
    <citation type="journal article" date="2021" name="Pathogens">
        <title>Isolation and Characterization of Kingella bonacorsii sp. nov., A Novel Kingella Species Detected in a Stable Periodontitis Subject.</title>
        <authorList>
            <person name="Antezack A."/>
            <person name="Boxberger M."/>
            <person name="Rolland C."/>
            <person name="Monnet-Corti V."/>
            <person name="La Scola B."/>
        </authorList>
    </citation>
    <scope>NUCLEOTIDE SEQUENCE [LARGE SCALE GENOMIC DNA]</scope>
    <source>
        <strain evidence="14 15">Marseille-Q4569</strain>
    </source>
</reference>
<dbReference type="CDD" id="cd16326">
    <property type="entry name" value="LolB"/>
    <property type="match status" value="1"/>
</dbReference>
<evidence type="ECO:0000256" key="9">
    <source>
        <dbReference type="ARBA" id="ARBA00023139"/>
    </source>
</evidence>
<protein>
    <recommendedName>
        <fullName evidence="4">Outer-membrane lipoprotein LolB</fullName>
    </recommendedName>
</protein>
<evidence type="ECO:0000256" key="3">
    <source>
        <dbReference type="ARBA" id="ARBA00011245"/>
    </source>
</evidence>
<dbReference type="EMBL" id="JAEHNZ010000004">
    <property type="protein sequence ID" value="MBK0397155.1"/>
    <property type="molecule type" value="Genomic_DNA"/>
</dbReference>
<comment type="similarity">
    <text evidence="2">Belongs to the LolB family.</text>
</comment>
<comment type="subcellular location">
    <subcellularLocation>
        <location evidence="1">Cell outer membrane</location>
        <topology evidence="1">Lipid-anchor</topology>
    </subcellularLocation>
</comment>
<dbReference type="PROSITE" id="PS51257">
    <property type="entry name" value="PROKAR_LIPOPROTEIN"/>
    <property type="match status" value="1"/>
</dbReference>
<dbReference type="RefSeq" id="WP_200523149.1">
    <property type="nucleotide sequence ID" value="NZ_JAEHNZ010000004.1"/>
</dbReference>
<keyword evidence="15" id="KW-1185">Reference proteome</keyword>
<sequence>MKNTIKTLAPLALALLLTACPSHTPPSQWQAAKQTQTFTATGRLSVKQNDKGSYGNFDWTRTPAVETININTPLGNTIGQLCQDPQGVIATDANGKTYQAATPEQLSQQLLGYQIPIQYLHTWATGGYLPNHPHSTEADGSLNQLGWNISRTTNPNGSPRTLQLKNNQLTIRMVISDIAPTSDTPAHCTARQI</sequence>
<keyword evidence="11" id="KW-0998">Cell outer membrane</keyword>
<proteinExistence type="inferred from homology"/>
<feature type="signal peptide" evidence="13">
    <location>
        <begin position="1"/>
        <end position="24"/>
    </location>
</feature>
<evidence type="ECO:0000256" key="13">
    <source>
        <dbReference type="SAM" id="SignalP"/>
    </source>
</evidence>
<evidence type="ECO:0000256" key="11">
    <source>
        <dbReference type="ARBA" id="ARBA00023237"/>
    </source>
</evidence>
<name>A0ABS1BV62_9NEIS</name>
<evidence type="ECO:0000256" key="8">
    <source>
        <dbReference type="ARBA" id="ARBA00023136"/>
    </source>
</evidence>
<comment type="subunit">
    <text evidence="3">Monomer.</text>
</comment>
<dbReference type="Pfam" id="PF03550">
    <property type="entry name" value="LolB"/>
    <property type="match status" value="1"/>
</dbReference>
<evidence type="ECO:0000256" key="1">
    <source>
        <dbReference type="ARBA" id="ARBA00004459"/>
    </source>
</evidence>
<evidence type="ECO:0000313" key="15">
    <source>
        <dbReference type="Proteomes" id="UP000614058"/>
    </source>
</evidence>
<accession>A0ABS1BV62</accession>
<evidence type="ECO:0000256" key="7">
    <source>
        <dbReference type="ARBA" id="ARBA00022927"/>
    </source>
</evidence>
<keyword evidence="5" id="KW-0813">Transport</keyword>
<evidence type="ECO:0000256" key="10">
    <source>
        <dbReference type="ARBA" id="ARBA00023186"/>
    </source>
</evidence>
<organism evidence="14 15">
    <name type="scientific">Kingella bonacorsii</name>
    <dbReference type="NCBI Taxonomy" id="2796361"/>
    <lineage>
        <taxon>Bacteria</taxon>
        <taxon>Pseudomonadati</taxon>
        <taxon>Pseudomonadota</taxon>
        <taxon>Betaproteobacteria</taxon>
        <taxon>Neisseriales</taxon>
        <taxon>Neisseriaceae</taxon>
        <taxon>Kingella</taxon>
    </lineage>
</organism>
<keyword evidence="8" id="KW-0472">Membrane</keyword>
<evidence type="ECO:0000256" key="6">
    <source>
        <dbReference type="ARBA" id="ARBA00022729"/>
    </source>
</evidence>
<evidence type="ECO:0000256" key="4">
    <source>
        <dbReference type="ARBA" id="ARBA00016202"/>
    </source>
</evidence>
<dbReference type="InterPro" id="IPR004565">
    <property type="entry name" value="OM_lipoprot_LolB"/>
</dbReference>
<comment type="caution">
    <text evidence="14">The sequence shown here is derived from an EMBL/GenBank/DDBJ whole genome shotgun (WGS) entry which is preliminary data.</text>
</comment>
<keyword evidence="6 13" id="KW-0732">Signal</keyword>
<feature type="chain" id="PRO_5046776989" description="Outer-membrane lipoprotein LolB" evidence="13">
    <location>
        <begin position="25"/>
        <end position="193"/>
    </location>
</feature>
<evidence type="ECO:0000313" key="14">
    <source>
        <dbReference type="EMBL" id="MBK0397155.1"/>
    </source>
</evidence>
<dbReference type="SUPFAM" id="SSF89392">
    <property type="entry name" value="Prokaryotic lipoproteins and lipoprotein localization factors"/>
    <property type="match status" value="1"/>
</dbReference>
<keyword evidence="9" id="KW-0564">Palmitate</keyword>
<keyword evidence="7" id="KW-0653">Protein transport</keyword>
<gene>
    <name evidence="14" type="ORF">JDW22_11355</name>
</gene>
<dbReference type="InterPro" id="IPR029046">
    <property type="entry name" value="LolA/LolB/LppX"/>
</dbReference>
<evidence type="ECO:0000256" key="5">
    <source>
        <dbReference type="ARBA" id="ARBA00022448"/>
    </source>
</evidence>
<keyword evidence="12 14" id="KW-0449">Lipoprotein</keyword>
<evidence type="ECO:0000256" key="12">
    <source>
        <dbReference type="ARBA" id="ARBA00023288"/>
    </source>
</evidence>
<evidence type="ECO:0000256" key="2">
    <source>
        <dbReference type="ARBA" id="ARBA00009696"/>
    </source>
</evidence>